<evidence type="ECO:0000256" key="4">
    <source>
        <dbReference type="ARBA" id="ARBA00023125"/>
    </source>
</evidence>
<protein>
    <submittedName>
        <fullName evidence="6">Prophage MuMc02, DNA-binding protein HU</fullName>
    </submittedName>
</protein>
<proteinExistence type="inferred from homology"/>
<dbReference type="SMART" id="SM00411">
    <property type="entry name" value="BHL"/>
    <property type="match status" value="1"/>
</dbReference>
<dbReference type="PANTHER" id="PTHR33175:SF3">
    <property type="entry name" value="DNA-BINDING PROTEIN HU-BETA"/>
    <property type="match status" value="1"/>
</dbReference>
<comment type="function">
    <text evidence="1">Histone-like DNA-binding protein which is capable of wrapping DNA to stabilize it, and thus to prevent its denaturation under extreme environmental conditions.</text>
</comment>
<keyword evidence="3" id="KW-0226">DNA condensation</keyword>
<evidence type="ECO:0000256" key="3">
    <source>
        <dbReference type="ARBA" id="ARBA00023067"/>
    </source>
</evidence>
<dbReference type="PANTHER" id="PTHR33175">
    <property type="entry name" value="DNA-BINDING PROTEIN HU"/>
    <property type="match status" value="1"/>
</dbReference>
<dbReference type="RefSeq" id="WP_010962140.1">
    <property type="nucleotide sequence ID" value="NC_002977.6"/>
</dbReference>
<dbReference type="GO" id="GO:0003677">
    <property type="term" value="F:DNA binding"/>
    <property type="evidence" value="ECO:0007669"/>
    <property type="project" value="UniProtKB-KW"/>
</dbReference>
<dbReference type="InterPro" id="IPR000119">
    <property type="entry name" value="Hist_DNA-bd"/>
</dbReference>
<evidence type="ECO:0000313" key="6">
    <source>
        <dbReference type="EMBL" id="AAU90945.1"/>
    </source>
</evidence>
<evidence type="ECO:0000256" key="5">
    <source>
        <dbReference type="RuleBase" id="RU003939"/>
    </source>
</evidence>
<dbReference type="PRINTS" id="PR01727">
    <property type="entry name" value="DNABINDINGHU"/>
</dbReference>
<dbReference type="AlphaFoldDB" id="Q602W2"/>
<dbReference type="InterPro" id="IPR010992">
    <property type="entry name" value="IHF-like_DNA-bd_dom_sf"/>
</dbReference>
<sequence>MNQSQLINAIHEDANGSLTKTVIQRVLIALANVAQEALANGDEVTIPGVAKLTVKERAARTGRNPQTGETVEIPAKRVARASFVKALKERVQGGA</sequence>
<gene>
    <name evidence="6" type="primary">hup</name>
    <name evidence="6" type="ordered locus">MCA2947</name>
</gene>
<comment type="similarity">
    <text evidence="2 5">Belongs to the bacterial histone-like protein family.</text>
</comment>
<keyword evidence="4 6" id="KW-0238">DNA-binding</keyword>
<dbReference type="CDD" id="cd00591">
    <property type="entry name" value="HU_IHF"/>
    <property type="match status" value="1"/>
</dbReference>
<dbReference type="GeneID" id="88225115"/>
<evidence type="ECO:0000256" key="1">
    <source>
        <dbReference type="ARBA" id="ARBA00003819"/>
    </source>
</evidence>
<dbReference type="KEGG" id="mca:MCA2947"/>
<dbReference type="Gene3D" id="4.10.520.10">
    <property type="entry name" value="IHF-like DNA-binding proteins"/>
    <property type="match status" value="1"/>
</dbReference>
<dbReference type="GO" id="GO:0030527">
    <property type="term" value="F:structural constituent of chromatin"/>
    <property type="evidence" value="ECO:0007669"/>
    <property type="project" value="InterPro"/>
</dbReference>
<evidence type="ECO:0000256" key="2">
    <source>
        <dbReference type="ARBA" id="ARBA00010529"/>
    </source>
</evidence>
<evidence type="ECO:0000313" key="7">
    <source>
        <dbReference type="Proteomes" id="UP000006821"/>
    </source>
</evidence>
<dbReference type="Proteomes" id="UP000006821">
    <property type="component" value="Chromosome"/>
</dbReference>
<reference evidence="6 7" key="1">
    <citation type="journal article" date="2004" name="PLoS Biol.">
        <title>Genomic insights into methanotrophy: the complete genome sequence of Methylococcus capsulatus (Bath).</title>
        <authorList>
            <person name="Ward N.L."/>
            <person name="Larsen O."/>
            <person name="Sakwa J."/>
            <person name="Bruseth L."/>
            <person name="Khouri H.M."/>
            <person name="Durkin A.S."/>
            <person name="Dimitrov G."/>
            <person name="Jiang L."/>
            <person name="Scanlan D."/>
            <person name="Kang K.H."/>
            <person name="Lewis M.R."/>
            <person name="Nelson K.E."/>
            <person name="Methe B.A."/>
            <person name="Wu M."/>
            <person name="Heidelberg J.F."/>
            <person name="Paulsen I.T."/>
            <person name="Fouts D.E."/>
            <person name="Ravel J."/>
            <person name="Tettelin H."/>
            <person name="Ren Q."/>
            <person name="Read T.D."/>
            <person name="DeBoy R.T."/>
            <person name="Seshadri R."/>
            <person name="Salzberg S.L."/>
            <person name="Jensen H.B."/>
            <person name="Birkeland N.K."/>
            <person name="Nelson W.C."/>
            <person name="Dodson R.J."/>
            <person name="Grindhaug S.H."/>
            <person name="Holt I.E."/>
            <person name="Eidhammer I."/>
            <person name="Jonasen I."/>
            <person name="Vanaken S."/>
            <person name="Utterback T.R."/>
            <person name="Feldblyum T.V."/>
            <person name="Fraser C.M."/>
            <person name="Lillehaug J.R."/>
            <person name="Eisen J.A."/>
        </authorList>
    </citation>
    <scope>NUCLEOTIDE SEQUENCE [LARGE SCALE GENOMIC DNA]</scope>
    <source>
        <strain evidence="7">ATCC 33009 / NCIMB 11132 / Bath</strain>
    </source>
</reference>
<name>Q602W2_METCA</name>
<dbReference type="HOGENOM" id="CLU_105066_3_2_6"/>
<dbReference type="SUPFAM" id="SSF47729">
    <property type="entry name" value="IHF-like DNA-binding proteins"/>
    <property type="match status" value="1"/>
</dbReference>
<organism evidence="6 7">
    <name type="scientific">Methylococcus capsulatus (strain ATCC 33009 / NCIMB 11132 / Bath)</name>
    <dbReference type="NCBI Taxonomy" id="243233"/>
    <lineage>
        <taxon>Bacteria</taxon>
        <taxon>Pseudomonadati</taxon>
        <taxon>Pseudomonadota</taxon>
        <taxon>Gammaproteobacteria</taxon>
        <taxon>Methylococcales</taxon>
        <taxon>Methylococcaceae</taxon>
        <taxon>Methylococcus</taxon>
    </lineage>
</organism>
<dbReference type="STRING" id="243233.MCA2947"/>
<dbReference type="GO" id="GO:0005829">
    <property type="term" value="C:cytosol"/>
    <property type="evidence" value="ECO:0007669"/>
    <property type="project" value="TreeGrafter"/>
</dbReference>
<dbReference type="EMBL" id="AE017282">
    <property type="protein sequence ID" value="AAU90945.1"/>
    <property type="molecule type" value="Genomic_DNA"/>
</dbReference>
<dbReference type="Pfam" id="PF00216">
    <property type="entry name" value="Bac_DNA_binding"/>
    <property type="match status" value="1"/>
</dbReference>
<accession>Q602W2</accession>
<dbReference type="GO" id="GO:0030261">
    <property type="term" value="P:chromosome condensation"/>
    <property type="evidence" value="ECO:0007669"/>
    <property type="project" value="UniProtKB-KW"/>
</dbReference>
<dbReference type="eggNOG" id="COG0776">
    <property type="taxonomic scope" value="Bacteria"/>
</dbReference>